<reference evidence="2 3" key="1">
    <citation type="submission" date="2019-10" db="EMBL/GenBank/DDBJ databases">
        <title>Draft Genome Sequence of Cytophagaceae sp. SJW1-29.</title>
        <authorList>
            <person name="Choi A."/>
        </authorList>
    </citation>
    <scope>NUCLEOTIDE SEQUENCE [LARGE SCALE GENOMIC DNA]</scope>
    <source>
        <strain evidence="2 3">SJW1-29</strain>
    </source>
</reference>
<sequence>MNSCIIIGAGMAGLTAARELTNYGWEVTILDKGRGVGGRMATRRIDHTRADHGAQYFSVRTPEFRQLLDQLTAEGIAEAWDLSEAGIEYPRYFGAQGMSTIPKYLAQGLNIALQERAILIEGDEASCRVTTESGNTFRADALLLTIPAPQALTLLGDSDLNLPEAEQGALQAITYQPCLAVIALLNQPSRIPAPGMQILETGGIEKVIDNQQKGIAPEQATVTIHATPAFSVEHLEGDLRAAGQKLLDQLTEWVPAESVTEYQVHRWRYSLAEVRHPEGYLEVPMPFPTLLGGDGFGMGNVEGAFQSGRQMARALIEGTNT</sequence>
<keyword evidence="3" id="KW-1185">Reference proteome</keyword>
<dbReference type="GO" id="GO:0016491">
    <property type="term" value="F:oxidoreductase activity"/>
    <property type="evidence" value="ECO:0007669"/>
    <property type="project" value="InterPro"/>
</dbReference>
<dbReference type="EMBL" id="WHLY01000002">
    <property type="protein sequence ID" value="MPR34664.1"/>
    <property type="molecule type" value="Genomic_DNA"/>
</dbReference>
<feature type="domain" description="Amine oxidase" evidence="1">
    <location>
        <begin position="92"/>
        <end position="316"/>
    </location>
</feature>
<dbReference type="InterPro" id="IPR036188">
    <property type="entry name" value="FAD/NAD-bd_sf"/>
</dbReference>
<dbReference type="SUPFAM" id="SSF51905">
    <property type="entry name" value="FAD/NAD(P)-binding domain"/>
    <property type="match status" value="1"/>
</dbReference>
<evidence type="ECO:0000313" key="3">
    <source>
        <dbReference type="Proteomes" id="UP000479293"/>
    </source>
</evidence>
<comment type="caution">
    <text evidence="2">The sequence shown here is derived from an EMBL/GenBank/DDBJ whole genome shotgun (WGS) entry which is preliminary data.</text>
</comment>
<dbReference type="Pfam" id="PF13450">
    <property type="entry name" value="NAD_binding_8"/>
    <property type="match status" value="1"/>
</dbReference>
<organism evidence="2 3">
    <name type="scientific">Salmonirosea aquatica</name>
    <dbReference type="NCBI Taxonomy" id="2654236"/>
    <lineage>
        <taxon>Bacteria</taxon>
        <taxon>Pseudomonadati</taxon>
        <taxon>Bacteroidota</taxon>
        <taxon>Cytophagia</taxon>
        <taxon>Cytophagales</taxon>
        <taxon>Spirosomataceae</taxon>
        <taxon>Salmonirosea</taxon>
    </lineage>
</organism>
<dbReference type="Proteomes" id="UP000479293">
    <property type="component" value="Unassembled WGS sequence"/>
</dbReference>
<dbReference type="InterPro" id="IPR002937">
    <property type="entry name" value="Amino_oxidase"/>
</dbReference>
<proteinExistence type="predicted"/>
<dbReference type="PANTHER" id="PTHR16128">
    <property type="entry name" value="FAD/NAD(P)-BINDING OXIDOREDUCTASE FAMILY PROTEIN"/>
    <property type="match status" value="1"/>
</dbReference>
<protein>
    <submittedName>
        <fullName evidence="2">FAD-dependent oxidoreductase</fullName>
    </submittedName>
</protein>
<evidence type="ECO:0000313" key="2">
    <source>
        <dbReference type="EMBL" id="MPR34664.1"/>
    </source>
</evidence>
<gene>
    <name evidence="2" type="ORF">GBK04_15185</name>
</gene>
<accession>A0A7C9F9I7</accession>
<dbReference type="PANTHER" id="PTHR16128:SF5">
    <property type="entry name" value="FAD_NAD(P)-BINDING OXIDOREDUCTASE FAMILY PROTEIN"/>
    <property type="match status" value="1"/>
</dbReference>
<evidence type="ECO:0000259" key="1">
    <source>
        <dbReference type="Pfam" id="PF01593"/>
    </source>
</evidence>
<dbReference type="Pfam" id="PF01593">
    <property type="entry name" value="Amino_oxidase"/>
    <property type="match status" value="1"/>
</dbReference>
<dbReference type="AlphaFoldDB" id="A0A7C9F9I7"/>
<dbReference type="Gene3D" id="3.90.660.10">
    <property type="match status" value="1"/>
</dbReference>
<dbReference type="Gene3D" id="3.50.50.60">
    <property type="entry name" value="FAD/NAD(P)-binding domain"/>
    <property type="match status" value="1"/>
</dbReference>
<name>A0A7C9F9I7_9BACT</name>
<dbReference type="RefSeq" id="WP_152761075.1">
    <property type="nucleotide sequence ID" value="NZ_WHLY01000002.1"/>
</dbReference>